<evidence type="ECO:0000256" key="3">
    <source>
        <dbReference type="ARBA" id="ARBA00004906"/>
    </source>
</evidence>
<accession>A0A812CGI4</accession>
<dbReference type="EC" id="2.3.2.27" evidence="4"/>
<evidence type="ECO:0000256" key="9">
    <source>
        <dbReference type="ARBA" id="ARBA00022786"/>
    </source>
</evidence>
<feature type="compositionally biased region" description="Basic and acidic residues" evidence="15">
    <location>
        <begin position="495"/>
        <end position="517"/>
    </location>
</feature>
<dbReference type="GO" id="GO:0005634">
    <property type="term" value="C:nucleus"/>
    <property type="evidence" value="ECO:0007669"/>
    <property type="project" value="TreeGrafter"/>
</dbReference>
<evidence type="ECO:0000256" key="6">
    <source>
        <dbReference type="ARBA" id="ARBA00022679"/>
    </source>
</evidence>
<comment type="caution">
    <text evidence="18">The sequence shown here is derived from an EMBL/GenBank/DDBJ whole genome shotgun (WGS) entry which is preliminary data.</text>
</comment>
<dbReference type="InterPro" id="IPR013083">
    <property type="entry name" value="Znf_RING/FYVE/PHD"/>
</dbReference>
<evidence type="ECO:0000256" key="10">
    <source>
        <dbReference type="ARBA" id="ARBA00022833"/>
    </source>
</evidence>
<feature type="compositionally biased region" description="Basic and acidic residues" evidence="15">
    <location>
        <begin position="297"/>
        <end position="309"/>
    </location>
</feature>
<feature type="region of interest" description="Disordered" evidence="15">
    <location>
        <begin position="277"/>
        <end position="830"/>
    </location>
</feature>
<feature type="compositionally biased region" description="Basic and acidic residues" evidence="15">
    <location>
        <begin position="750"/>
        <end position="764"/>
    </location>
</feature>
<dbReference type="Gene3D" id="3.10.110.10">
    <property type="entry name" value="Ubiquitin Conjugating Enzyme"/>
    <property type="match status" value="1"/>
</dbReference>
<feature type="compositionally biased region" description="Basic and acidic residues" evidence="15">
    <location>
        <begin position="544"/>
        <end position="570"/>
    </location>
</feature>
<comment type="catalytic activity">
    <reaction evidence="1">
        <text>S-ubiquitinyl-[E2 ubiquitin-conjugating enzyme]-L-cysteine + [acceptor protein]-L-lysine = [E2 ubiquitin-conjugating enzyme]-L-cysteine + N(6)-ubiquitinyl-[acceptor protein]-L-lysine.</text>
        <dbReference type="EC" id="2.3.2.27"/>
    </reaction>
</comment>
<evidence type="ECO:0000313" key="18">
    <source>
        <dbReference type="EMBL" id="CAE1262313.1"/>
    </source>
</evidence>
<evidence type="ECO:0000313" key="19">
    <source>
        <dbReference type="Proteomes" id="UP000597762"/>
    </source>
</evidence>
<name>A0A812CGI4_ACAPH</name>
<evidence type="ECO:0000256" key="7">
    <source>
        <dbReference type="ARBA" id="ARBA00022723"/>
    </source>
</evidence>
<reference evidence="18" key="1">
    <citation type="submission" date="2021-01" db="EMBL/GenBank/DDBJ databases">
        <authorList>
            <person name="Li R."/>
            <person name="Bekaert M."/>
        </authorList>
    </citation>
    <scope>NUCLEOTIDE SEQUENCE</scope>
    <source>
        <strain evidence="18">Farmed</strain>
    </source>
</reference>
<dbReference type="PROSITE" id="PS50908">
    <property type="entry name" value="RWD"/>
    <property type="match status" value="1"/>
</dbReference>
<evidence type="ECO:0000256" key="14">
    <source>
        <dbReference type="PROSITE-ProRule" id="PRU00175"/>
    </source>
</evidence>
<keyword evidence="8 14" id="KW-0863">Zinc-finger</keyword>
<organism evidence="18 19">
    <name type="scientific">Acanthosepion pharaonis</name>
    <name type="common">Pharaoh cuttlefish</name>
    <name type="synonym">Sepia pharaonis</name>
    <dbReference type="NCBI Taxonomy" id="158019"/>
    <lineage>
        <taxon>Eukaryota</taxon>
        <taxon>Metazoa</taxon>
        <taxon>Spiralia</taxon>
        <taxon>Lophotrochozoa</taxon>
        <taxon>Mollusca</taxon>
        <taxon>Cephalopoda</taxon>
        <taxon>Coleoidea</taxon>
        <taxon>Decapodiformes</taxon>
        <taxon>Sepiida</taxon>
        <taxon>Sepiina</taxon>
        <taxon>Sepiidae</taxon>
        <taxon>Acanthosepion</taxon>
    </lineage>
</organism>
<feature type="domain" description="RWD" evidence="17">
    <location>
        <begin position="19"/>
        <end position="128"/>
    </location>
</feature>
<feature type="compositionally biased region" description="Basic and acidic residues" evidence="15">
    <location>
        <begin position="410"/>
        <end position="421"/>
    </location>
</feature>
<feature type="compositionally biased region" description="Polar residues" evidence="15">
    <location>
        <begin position="586"/>
        <end position="604"/>
    </location>
</feature>
<dbReference type="SMART" id="SM00591">
    <property type="entry name" value="RWD"/>
    <property type="match status" value="1"/>
</dbReference>
<dbReference type="PANTHER" id="PTHR13198">
    <property type="entry name" value="RING FINGER PROTEIN 25"/>
    <property type="match status" value="1"/>
</dbReference>
<protein>
    <recommendedName>
        <fullName evidence="12">E3 ubiquitin-protein ligase RNF25</fullName>
        <ecNumber evidence="4">2.3.2.27</ecNumber>
    </recommendedName>
    <alternativeName>
        <fullName evidence="13">RING finger protein 25</fullName>
    </alternativeName>
</protein>
<evidence type="ECO:0000256" key="5">
    <source>
        <dbReference type="ARBA" id="ARBA00022490"/>
    </source>
</evidence>
<feature type="compositionally biased region" description="Gly residues" evidence="15">
    <location>
        <begin position="518"/>
        <end position="527"/>
    </location>
</feature>
<dbReference type="PROSITE" id="PS50089">
    <property type="entry name" value="ZF_RING_2"/>
    <property type="match status" value="1"/>
</dbReference>
<keyword evidence="9" id="KW-0833">Ubl conjugation pathway</keyword>
<dbReference type="Proteomes" id="UP000597762">
    <property type="component" value="Unassembled WGS sequence"/>
</dbReference>
<keyword evidence="5" id="KW-0963">Cytoplasm</keyword>
<dbReference type="GO" id="GO:0005737">
    <property type="term" value="C:cytoplasm"/>
    <property type="evidence" value="ECO:0007669"/>
    <property type="project" value="UniProtKB-SubCell"/>
</dbReference>
<proteinExistence type="inferred from homology"/>
<dbReference type="SMART" id="SM00184">
    <property type="entry name" value="RING"/>
    <property type="match status" value="1"/>
</dbReference>
<feature type="compositionally biased region" description="Low complexity" evidence="15">
    <location>
        <begin position="782"/>
        <end position="798"/>
    </location>
</feature>
<evidence type="ECO:0000256" key="8">
    <source>
        <dbReference type="ARBA" id="ARBA00022771"/>
    </source>
</evidence>
<comment type="pathway">
    <text evidence="3">Protein modification; protein ubiquitination.</text>
</comment>
<dbReference type="FunFam" id="3.10.110.10:FF:000052">
    <property type="entry name" value="Putative e3 ubiquitin-protein ligase rnf25"/>
    <property type="match status" value="1"/>
</dbReference>
<feature type="compositionally biased region" description="Basic residues" evidence="15">
    <location>
        <begin position="677"/>
        <end position="686"/>
    </location>
</feature>
<dbReference type="GO" id="GO:0008270">
    <property type="term" value="F:zinc ion binding"/>
    <property type="evidence" value="ECO:0007669"/>
    <property type="project" value="UniProtKB-KW"/>
</dbReference>
<dbReference type="PANTHER" id="PTHR13198:SF4">
    <property type="entry name" value="E3 UBIQUITIN-PROTEIN LIGASE RNF25"/>
    <property type="match status" value="1"/>
</dbReference>
<dbReference type="OrthoDB" id="432311at2759"/>
<evidence type="ECO:0000256" key="12">
    <source>
        <dbReference type="ARBA" id="ARBA00067354"/>
    </source>
</evidence>
<feature type="compositionally biased region" description="Gly residues" evidence="15">
    <location>
        <begin position="771"/>
        <end position="780"/>
    </location>
</feature>
<feature type="compositionally biased region" description="Basic and acidic residues" evidence="15">
    <location>
        <begin position="371"/>
        <end position="380"/>
    </location>
</feature>
<feature type="compositionally biased region" description="Low complexity" evidence="15">
    <location>
        <begin position="339"/>
        <end position="352"/>
    </location>
</feature>
<dbReference type="Pfam" id="PF05773">
    <property type="entry name" value="RWD"/>
    <property type="match status" value="1"/>
</dbReference>
<evidence type="ECO:0000256" key="4">
    <source>
        <dbReference type="ARBA" id="ARBA00012483"/>
    </source>
</evidence>
<feature type="domain" description="RING-type" evidence="16">
    <location>
        <begin position="135"/>
        <end position="206"/>
    </location>
</feature>
<dbReference type="Gene3D" id="3.30.40.10">
    <property type="entry name" value="Zinc/RING finger domain, C3HC4 (zinc finger)"/>
    <property type="match status" value="1"/>
</dbReference>
<dbReference type="InterPro" id="IPR006575">
    <property type="entry name" value="RWD_dom"/>
</dbReference>
<keyword evidence="18" id="KW-0012">Acyltransferase</keyword>
<comment type="subcellular location">
    <subcellularLocation>
        <location evidence="2">Cytoplasm</location>
    </subcellularLocation>
</comment>
<dbReference type="CDD" id="cd23818">
    <property type="entry name" value="RWD_RNF25"/>
    <property type="match status" value="1"/>
</dbReference>
<evidence type="ECO:0000259" key="16">
    <source>
        <dbReference type="PROSITE" id="PS50089"/>
    </source>
</evidence>
<gene>
    <name evidence="18" type="ORF">SPHA_33126</name>
</gene>
<evidence type="ECO:0000256" key="11">
    <source>
        <dbReference type="ARBA" id="ARBA00060737"/>
    </source>
</evidence>
<evidence type="ECO:0000256" key="1">
    <source>
        <dbReference type="ARBA" id="ARBA00000900"/>
    </source>
</evidence>
<dbReference type="AlphaFoldDB" id="A0A812CGI4"/>
<keyword evidence="7" id="KW-0479">Metal-binding</keyword>
<sequence length="830" mass="93075">MDAQACAPNAESTESGVSEELAILESIYINELNVEKDDQDAVKCITCKLHPSTGDDVHKQYVCLTLVLSLPNTYPQDVPDITIKNPRGLGEEELNSLKTTLRDVADERKGGPMLYELLELAKESLTEGNIPRQPCVICQQHFEEGESFTRTECYHYFHCHCLGRYVQHCLNEVTEVSGDSQAAVASQPLQNGCDEPNKDIVCPVCRENISYDLDSWLGAPEPCKDNSAFKLSDDLVLQQKQMAALLEKQRVKGGLIDLEAERNKYLISAGECITTGTKENSSEETLPVTENVQSDDQDTKDKKSDHSDKSASPLPSEQNLETNDHKANNYRDDRERSRPQSGSGPSQRSSRNQGKKGGRGGGSGGGGGGENKGKNSRNKENLQNQQPRNSGKRNRIEQGNYHQDPSHVNPKRDPAPKKGGDKMTAQLPRDNNPRDYESRQPQQSSYQHHGGRNGDRGHGRSSRFRGGGGGGGRNYHDEHVYESNQNHYNNRPKYNRNDRYDKYGGQDDHPRKNDNGGRGRGRGGSARGRGARGNSNGYRNGGMGDDKDYYHGEAQEKVVRRISDKRDSANRNEMTAEYGSHGSHTKYCNSQEAPFKEQQYQRQFSAKKGSTAASAQQGDTYDYADTEDSSGYQNSRYNNNNNNLRYQRNNSYNNEGYYQKPLDHYHANKDNNSAKNNRSKTFHRRREYADNSDQFGKNSKPFHHHNNPQSQHMAAENNGYYQNSENRMNSSGRKAHQQDHHFPHRNRDRKKTEPNHYHDAERTPPSRGRGNSMGGGGGGYARQRQNSGGNNYNRSYGGQRDKVPRTPPGFHSQGRKAVQPPPGFDSLQSI</sequence>
<dbReference type="SUPFAM" id="SSF54495">
    <property type="entry name" value="UBC-like"/>
    <property type="match status" value="1"/>
</dbReference>
<dbReference type="InterPro" id="IPR001841">
    <property type="entry name" value="Znf_RING"/>
</dbReference>
<evidence type="ECO:0000256" key="2">
    <source>
        <dbReference type="ARBA" id="ARBA00004496"/>
    </source>
</evidence>
<evidence type="ECO:0000256" key="13">
    <source>
        <dbReference type="ARBA" id="ARBA00075535"/>
    </source>
</evidence>
<dbReference type="GO" id="GO:0061630">
    <property type="term" value="F:ubiquitin protein ligase activity"/>
    <property type="evidence" value="ECO:0007669"/>
    <property type="project" value="UniProtKB-EC"/>
</dbReference>
<keyword evidence="19" id="KW-1185">Reference proteome</keyword>
<dbReference type="EMBL" id="CAHIKZ030001387">
    <property type="protein sequence ID" value="CAE1262313.1"/>
    <property type="molecule type" value="Genomic_DNA"/>
</dbReference>
<dbReference type="FunFam" id="3.30.40.10:FF:000215">
    <property type="entry name" value="E3 ubiquitin-protein ligase RNF25"/>
    <property type="match status" value="1"/>
</dbReference>
<dbReference type="InterPro" id="IPR016135">
    <property type="entry name" value="UBQ-conjugating_enzyme/RWD"/>
</dbReference>
<dbReference type="GO" id="GO:0016567">
    <property type="term" value="P:protein ubiquitination"/>
    <property type="evidence" value="ECO:0007669"/>
    <property type="project" value="TreeGrafter"/>
</dbReference>
<feature type="compositionally biased region" description="Basic and acidic residues" evidence="15">
    <location>
        <begin position="322"/>
        <end position="338"/>
    </location>
</feature>
<keyword evidence="6 18" id="KW-0808">Transferase</keyword>
<comment type="similarity">
    <text evidence="11">Belongs to the RNF25 family.</text>
</comment>
<keyword evidence="10" id="KW-0862">Zinc</keyword>
<dbReference type="CDD" id="cd16470">
    <property type="entry name" value="RING-H2_RNF25"/>
    <property type="match status" value="1"/>
</dbReference>
<feature type="compositionally biased region" description="Low complexity" evidence="15">
    <location>
        <begin position="632"/>
        <end position="654"/>
    </location>
</feature>
<feature type="compositionally biased region" description="Polar residues" evidence="15">
    <location>
        <begin position="719"/>
        <end position="732"/>
    </location>
</feature>
<evidence type="ECO:0000256" key="15">
    <source>
        <dbReference type="SAM" id="MobiDB-lite"/>
    </source>
</evidence>
<dbReference type="InterPro" id="IPR039133">
    <property type="entry name" value="RNF25"/>
</dbReference>
<dbReference type="SUPFAM" id="SSF57850">
    <property type="entry name" value="RING/U-box"/>
    <property type="match status" value="1"/>
</dbReference>
<evidence type="ECO:0000259" key="17">
    <source>
        <dbReference type="PROSITE" id="PS50908"/>
    </source>
</evidence>
<feature type="compositionally biased region" description="Gly residues" evidence="15">
    <location>
        <begin position="359"/>
        <end position="370"/>
    </location>
</feature>